<accession>A0ACC1P1Q9</accession>
<dbReference type="Proteomes" id="UP001143856">
    <property type="component" value="Unassembled WGS sequence"/>
</dbReference>
<sequence>MPLFRRGSNNPLTEELLDCDGRQLFVELQYQMDIPFFTPSTRRFDLRPAHVLPYYKPSQQRHFVERAYRSRGSVLVSKILIHPLCHAWHHSFRDFQDADEAMWFALKEFRGNDLEQFQEEVNTLCQFNAKSHPHLETLVAAINYPGTQFLIFPWSTCDLGRCWEYVRRKPDVNDAELVRWIAHQTLMLVHAIRSIRDLDGDGGVLEGGVEVGFRGRESDTTSKYRPPELDYVGGEMHSASDMWSLGCVLLEMANWLVGGLELLQDMETKRATPHSRAMGSDFDQFFEWVYVEGAECFTIRVKEAVTQGIDTLRSHERCSQFVCDLLNVVEDHMLVVEPDSRLSASLLERKMVMLDDKCRNAEAYCVGRHQDKKRDARKPSLWAREFKTDMVPALMQEEYCKRVYLNERLTDHLIHTELQYHELGSGVDKRHHVIFEARIHRLKSMIPSLGMEALLWQQQIVDEFDT</sequence>
<protein>
    <submittedName>
        <fullName evidence="1">Uncharacterized protein</fullName>
    </submittedName>
</protein>
<comment type="caution">
    <text evidence="1">The sequence shown here is derived from an EMBL/GenBank/DDBJ whole genome shotgun (WGS) entry which is preliminary data.</text>
</comment>
<proteinExistence type="predicted"/>
<gene>
    <name evidence="1" type="ORF">NUW58_g5394</name>
</gene>
<dbReference type="EMBL" id="JAPDGR010001060">
    <property type="protein sequence ID" value="KAJ2985698.1"/>
    <property type="molecule type" value="Genomic_DNA"/>
</dbReference>
<evidence type="ECO:0000313" key="1">
    <source>
        <dbReference type="EMBL" id="KAJ2985698.1"/>
    </source>
</evidence>
<name>A0ACC1P1Q9_9PEZI</name>
<organism evidence="1 2">
    <name type="scientific">Xylaria curta</name>
    <dbReference type="NCBI Taxonomy" id="42375"/>
    <lineage>
        <taxon>Eukaryota</taxon>
        <taxon>Fungi</taxon>
        <taxon>Dikarya</taxon>
        <taxon>Ascomycota</taxon>
        <taxon>Pezizomycotina</taxon>
        <taxon>Sordariomycetes</taxon>
        <taxon>Xylariomycetidae</taxon>
        <taxon>Xylariales</taxon>
        <taxon>Xylariaceae</taxon>
        <taxon>Xylaria</taxon>
    </lineage>
</organism>
<keyword evidence="2" id="KW-1185">Reference proteome</keyword>
<reference evidence="1" key="1">
    <citation type="submission" date="2022-10" db="EMBL/GenBank/DDBJ databases">
        <title>Genome Sequence of Xylaria curta.</title>
        <authorList>
            <person name="Buettner E."/>
        </authorList>
    </citation>
    <scope>NUCLEOTIDE SEQUENCE</scope>
    <source>
        <strain evidence="1">Babe10</strain>
    </source>
</reference>
<evidence type="ECO:0000313" key="2">
    <source>
        <dbReference type="Proteomes" id="UP001143856"/>
    </source>
</evidence>